<sequence length="185" mass="21273">MSKVFYWSDPHFGHDFVASLRGFSSAPEHDAHLVDRWCATVTKRDTIWILGDLAMASPARALALIDLLPGTKHLILGNHDSAHPMHRNAHRQQRRYFDAFDSVQTAARHKIEGSEFVLSHFPYQGDHADREDRYTQWRLRDDGLPLIHGHVHDEWLVRGRQINVGVDRWMDGPARSDQILEVARG</sequence>
<dbReference type="KEGG" id="vg:77932107"/>
<dbReference type="RefSeq" id="YP_010656228.1">
    <property type="nucleotide sequence ID" value="NC_070836.1"/>
</dbReference>
<name>A0A3G3M4Y3_9CAUD</name>
<accession>A0A3G3M4Y3</accession>
<evidence type="ECO:0000313" key="1">
    <source>
        <dbReference type="EMBL" id="AYR01542.1"/>
    </source>
</evidence>
<dbReference type="GeneID" id="77932107"/>
<organism evidence="1 2">
    <name type="scientific">Arthrobacter phage Seahorse</name>
    <dbReference type="NCBI Taxonomy" id="2419611"/>
    <lineage>
        <taxon>Viruses</taxon>
        <taxon>Duplodnaviria</taxon>
        <taxon>Heunggongvirae</taxon>
        <taxon>Uroviricota</taxon>
        <taxon>Caudoviricetes</taxon>
        <taxon>Seamegvirus</taxon>
        <taxon>Seamegvirus seahorse</taxon>
    </lineage>
</organism>
<dbReference type="InterPro" id="IPR029052">
    <property type="entry name" value="Metallo-depent_PP-like"/>
</dbReference>
<protein>
    <submittedName>
        <fullName evidence="1">Phosphoesterase</fullName>
    </submittedName>
</protein>
<proteinExistence type="predicted"/>
<gene>
    <name evidence="1" type="primary">42</name>
    <name evidence="1" type="ORF">PBI_SEAHORSE_42</name>
</gene>
<dbReference type="Gene3D" id="3.60.21.10">
    <property type="match status" value="1"/>
</dbReference>
<reference evidence="1 2" key="1">
    <citation type="submission" date="2018-09" db="EMBL/GenBank/DDBJ databases">
        <authorList>
            <person name="Rimple P.A."/>
            <person name="Stoner T.H."/>
            <person name="Garlena R.A."/>
            <person name="Russell D.A."/>
            <person name="Pope W.H."/>
            <person name="Jacobs-Sera D."/>
            <person name="Hatfull G.F."/>
        </authorList>
    </citation>
    <scope>NUCLEOTIDE SEQUENCE [LARGE SCALE GENOMIC DNA]</scope>
</reference>
<dbReference type="SUPFAM" id="SSF56300">
    <property type="entry name" value="Metallo-dependent phosphatases"/>
    <property type="match status" value="1"/>
</dbReference>
<dbReference type="EMBL" id="MH910041">
    <property type="protein sequence ID" value="AYR01542.1"/>
    <property type="molecule type" value="Genomic_DNA"/>
</dbReference>
<dbReference type="Proteomes" id="UP000272407">
    <property type="component" value="Segment"/>
</dbReference>
<evidence type="ECO:0000313" key="2">
    <source>
        <dbReference type="Proteomes" id="UP000272407"/>
    </source>
</evidence>
<keyword evidence="2" id="KW-1185">Reference proteome</keyword>